<evidence type="ECO:0000313" key="2">
    <source>
        <dbReference type="Proteomes" id="UP001190700"/>
    </source>
</evidence>
<evidence type="ECO:0000313" key="1">
    <source>
        <dbReference type="EMBL" id="KAK3244497.1"/>
    </source>
</evidence>
<gene>
    <name evidence="1" type="ORF">CYMTET_45891</name>
</gene>
<dbReference type="EMBL" id="LGRX02031799">
    <property type="protein sequence ID" value="KAK3244497.1"/>
    <property type="molecule type" value="Genomic_DNA"/>
</dbReference>
<accession>A0AAE0BZA5</accession>
<dbReference type="AlphaFoldDB" id="A0AAE0BZA5"/>
<keyword evidence="2" id="KW-1185">Reference proteome</keyword>
<reference evidence="1 2" key="1">
    <citation type="journal article" date="2015" name="Genome Biol. Evol.">
        <title>Comparative Genomics of a Bacterivorous Green Alga Reveals Evolutionary Causalities and Consequences of Phago-Mixotrophic Mode of Nutrition.</title>
        <authorList>
            <person name="Burns J.A."/>
            <person name="Paasch A."/>
            <person name="Narechania A."/>
            <person name="Kim E."/>
        </authorList>
    </citation>
    <scope>NUCLEOTIDE SEQUENCE [LARGE SCALE GENOMIC DNA]</scope>
    <source>
        <strain evidence="1 2">PLY_AMNH</strain>
    </source>
</reference>
<organism evidence="1 2">
    <name type="scientific">Cymbomonas tetramitiformis</name>
    <dbReference type="NCBI Taxonomy" id="36881"/>
    <lineage>
        <taxon>Eukaryota</taxon>
        <taxon>Viridiplantae</taxon>
        <taxon>Chlorophyta</taxon>
        <taxon>Pyramimonadophyceae</taxon>
        <taxon>Pyramimonadales</taxon>
        <taxon>Pyramimonadaceae</taxon>
        <taxon>Cymbomonas</taxon>
    </lineage>
</organism>
<dbReference type="Proteomes" id="UP001190700">
    <property type="component" value="Unassembled WGS sequence"/>
</dbReference>
<comment type="caution">
    <text evidence="1">The sequence shown here is derived from an EMBL/GenBank/DDBJ whole genome shotgun (WGS) entry which is preliminary data.</text>
</comment>
<protein>
    <submittedName>
        <fullName evidence="1">Uncharacterized protein</fullName>
    </submittedName>
</protein>
<name>A0AAE0BZA5_9CHLO</name>
<sequence>MASSVLRFLTAWEGVALAPCAVLRRSYGGPPRGGMRLPAFRYLPPPDIEVLRTALYGKPPYESEIGPSSPPSTSGGAGFGGVLTKDVFYGIFLPEATLEATISLFWDPVD</sequence>
<proteinExistence type="predicted"/>